<sequence>MPNGDDASRQLDDHCLETIEFGRELRAQACELRRQGLVSISQLNLLRCAFSMLAYADPQASPFADVFDRQYVENLCESVNSAILVHLKKPPVPELEHLIGLLDQVTCGKASQVASLPMDVASSARTMNGQAPLLSPLFDPFTTPAPPSREDSNFHSLFQPFLAAQTPASAEPWCSRPLSCAMDRFQSLSLESPQSAPPTGEFRTLRVLRRQRLQQEVHHHQQRGTEFAGFFHPSLFFIRQKETTNGDVL</sequence>
<dbReference type="Pfam" id="PF10607">
    <property type="entry name" value="CTLH"/>
    <property type="match status" value="1"/>
</dbReference>
<evidence type="ECO:0000313" key="2">
    <source>
        <dbReference type="EMBL" id="KAL3307044.1"/>
    </source>
</evidence>
<dbReference type="Proteomes" id="UP001626550">
    <property type="component" value="Unassembled WGS sequence"/>
</dbReference>
<proteinExistence type="predicted"/>
<gene>
    <name evidence="2" type="primary">RANBP9_2</name>
    <name evidence="2" type="ORF">Ciccas_014452</name>
</gene>
<name>A0ABD2PIU3_9PLAT</name>
<dbReference type="InterPro" id="IPR024964">
    <property type="entry name" value="CTLH/CRA"/>
</dbReference>
<protein>
    <submittedName>
        <fullName evidence="2">Ran-binding protein 9</fullName>
    </submittedName>
</protein>
<reference evidence="2 3" key="1">
    <citation type="submission" date="2024-11" db="EMBL/GenBank/DDBJ databases">
        <title>Adaptive evolution of stress response genes in parasites aligns with host niche diversity.</title>
        <authorList>
            <person name="Hahn C."/>
            <person name="Resl P."/>
        </authorList>
    </citation>
    <scope>NUCLEOTIDE SEQUENCE [LARGE SCALE GENOMIC DNA]</scope>
    <source>
        <strain evidence="2">EGGRZ-B1_66</strain>
        <tissue evidence="2">Body</tissue>
    </source>
</reference>
<evidence type="ECO:0000313" key="3">
    <source>
        <dbReference type="Proteomes" id="UP001626550"/>
    </source>
</evidence>
<dbReference type="EMBL" id="JBJKFK010008555">
    <property type="protein sequence ID" value="KAL3307044.1"/>
    <property type="molecule type" value="Genomic_DNA"/>
</dbReference>
<dbReference type="SMART" id="SM00757">
    <property type="entry name" value="CRA"/>
    <property type="match status" value="1"/>
</dbReference>
<evidence type="ECO:0000259" key="1">
    <source>
        <dbReference type="SMART" id="SM00757"/>
    </source>
</evidence>
<keyword evidence="3" id="KW-1185">Reference proteome</keyword>
<comment type="caution">
    <text evidence="2">The sequence shown here is derived from an EMBL/GenBank/DDBJ whole genome shotgun (WGS) entry which is preliminary data.</text>
</comment>
<feature type="domain" description="CRA" evidence="1">
    <location>
        <begin position="13"/>
        <end position="113"/>
    </location>
</feature>
<dbReference type="AlphaFoldDB" id="A0ABD2PIU3"/>
<organism evidence="2 3">
    <name type="scientific">Cichlidogyrus casuarinus</name>
    <dbReference type="NCBI Taxonomy" id="1844966"/>
    <lineage>
        <taxon>Eukaryota</taxon>
        <taxon>Metazoa</taxon>
        <taxon>Spiralia</taxon>
        <taxon>Lophotrochozoa</taxon>
        <taxon>Platyhelminthes</taxon>
        <taxon>Monogenea</taxon>
        <taxon>Monopisthocotylea</taxon>
        <taxon>Dactylogyridea</taxon>
        <taxon>Ancyrocephalidae</taxon>
        <taxon>Cichlidogyrus</taxon>
    </lineage>
</organism>
<accession>A0ABD2PIU3</accession>
<dbReference type="InterPro" id="IPR013144">
    <property type="entry name" value="CRA_dom"/>
</dbReference>